<keyword evidence="1" id="KW-0812">Transmembrane</keyword>
<proteinExistence type="predicted"/>
<keyword evidence="3" id="KW-1185">Reference proteome</keyword>
<dbReference type="Proteomes" id="UP000775213">
    <property type="component" value="Unassembled WGS sequence"/>
</dbReference>
<evidence type="ECO:0000256" key="1">
    <source>
        <dbReference type="SAM" id="Phobius"/>
    </source>
</evidence>
<keyword evidence="1" id="KW-1133">Transmembrane helix</keyword>
<keyword evidence="1" id="KW-0472">Membrane</keyword>
<evidence type="ECO:0000313" key="3">
    <source>
        <dbReference type="Proteomes" id="UP000775213"/>
    </source>
</evidence>
<reference evidence="2 3" key="1">
    <citation type="journal article" date="2021" name="Hortic Res">
        <title>Chromosome-scale assembly of the Dendrobium chrysotoxum genome enhances the understanding of orchid evolution.</title>
        <authorList>
            <person name="Zhang Y."/>
            <person name="Zhang G.Q."/>
            <person name="Zhang D."/>
            <person name="Liu X.D."/>
            <person name="Xu X.Y."/>
            <person name="Sun W.H."/>
            <person name="Yu X."/>
            <person name="Zhu X."/>
            <person name="Wang Z.W."/>
            <person name="Zhao X."/>
            <person name="Zhong W.Y."/>
            <person name="Chen H."/>
            <person name="Yin W.L."/>
            <person name="Huang T."/>
            <person name="Niu S.C."/>
            <person name="Liu Z.J."/>
        </authorList>
    </citation>
    <scope>NUCLEOTIDE SEQUENCE [LARGE SCALE GENOMIC DNA]</scope>
    <source>
        <strain evidence="2">Lindl</strain>
    </source>
</reference>
<evidence type="ECO:0000313" key="2">
    <source>
        <dbReference type="EMBL" id="KAH0456782.1"/>
    </source>
</evidence>
<comment type="caution">
    <text evidence="2">The sequence shown here is derived from an EMBL/GenBank/DDBJ whole genome shotgun (WGS) entry which is preliminary data.</text>
</comment>
<sequence length="113" mass="13074">MLRRQHQHKKKLFSFFKQNAHSLQSFLIIPPIEAKILIPLFFLPFFLCKSQFPASSHPLGFPSPLHLGLRASTFSKRIKPQHRLHVQFGEILQRKFSVSGMAVVPISALKRSW</sequence>
<feature type="transmembrane region" description="Helical" evidence="1">
    <location>
        <begin position="21"/>
        <end position="47"/>
    </location>
</feature>
<name>A0AAV7GML3_DENCH</name>
<dbReference type="EMBL" id="JAGFBR010000013">
    <property type="protein sequence ID" value="KAH0456782.1"/>
    <property type="molecule type" value="Genomic_DNA"/>
</dbReference>
<dbReference type="AlphaFoldDB" id="A0AAV7GML3"/>
<gene>
    <name evidence="2" type="ORF">IEQ34_014689</name>
</gene>
<accession>A0AAV7GML3</accession>
<protein>
    <submittedName>
        <fullName evidence="2">Uncharacterized protein</fullName>
    </submittedName>
</protein>
<organism evidence="2 3">
    <name type="scientific">Dendrobium chrysotoxum</name>
    <name type="common">Orchid</name>
    <dbReference type="NCBI Taxonomy" id="161865"/>
    <lineage>
        <taxon>Eukaryota</taxon>
        <taxon>Viridiplantae</taxon>
        <taxon>Streptophyta</taxon>
        <taxon>Embryophyta</taxon>
        <taxon>Tracheophyta</taxon>
        <taxon>Spermatophyta</taxon>
        <taxon>Magnoliopsida</taxon>
        <taxon>Liliopsida</taxon>
        <taxon>Asparagales</taxon>
        <taxon>Orchidaceae</taxon>
        <taxon>Epidendroideae</taxon>
        <taxon>Malaxideae</taxon>
        <taxon>Dendrobiinae</taxon>
        <taxon>Dendrobium</taxon>
    </lineage>
</organism>